<dbReference type="Pfam" id="PF04237">
    <property type="entry name" value="YjbR"/>
    <property type="match status" value="1"/>
</dbReference>
<protein>
    <recommendedName>
        <fullName evidence="3">MmcQ/YjbR family DNA-binding protein</fullName>
    </recommendedName>
</protein>
<sequence>MADQDDVRRLALALPEVTESADRFAFSVPNKGKDKGFAWTWNERVDPKKPKVPNPEVLAVPVAGEAAKQELLAADPAKFFTEPHYNGFPAILVRLPAIDPTELAELLTEAWRCQAPKPLTKQYEADH</sequence>
<dbReference type="InterPro" id="IPR058532">
    <property type="entry name" value="YjbR/MT2646/Rv2570-like"/>
</dbReference>
<dbReference type="Gene3D" id="3.90.1150.30">
    <property type="match status" value="1"/>
</dbReference>
<gene>
    <name evidence="1" type="ORF">F1D05_17620</name>
</gene>
<dbReference type="Proteomes" id="UP000515563">
    <property type="component" value="Chromosome"/>
</dbReference>
<dbReference type="InterPro" id="IPR038056">
    <property type="entry name" value="YjbR-like_sf"/>
</dbReference>
<evidence type="ECO:0000313" key="2">
    <source>
        <dbReference type="Proteomes" id="UP000515563"/>
    </source>
</evidence>
<dbReference type="AlphaFoldDB" id="A0A7G6WZI9"/>
<keyword evidence="2" id="KW-1185">Reference proteome</keyword>
<evidence type="ECO:0000313" key="1">
    <source>
        <dbReference type="EMBL" id="QNE19404.1"/>
    </source>
</evidence>
<dbReference type="SUPFAM" id="SSF142906">
    <property type="entry name" value="YjbR-like"/>
    <property type="match status" value="1"/>
</dbReference>
<proteinExistence type="predicted"/>
<reference evidence="2" key="1">
    <citation type="submission" date="2019-09" db="EMBL/GenBank/DDBJ databases">
        <title>Antimicrobial potential of Antarctic Bacteria.</title>
        <authorList>
            <person name="Benaud N."/>
            <person name="Edwards R.J."/>
            <person name="Ferrari B.C."/>
        </authorList>
    </citation>
    <scope>NUCLEOTIDE SEQUENCE [LARGE SCALE GENOMIC DNA]</scope>
    <source>
        <strain evidence="2">SPB151</strain>
    </source>
</reference>
<evidence type="ECO:0008006" key="3">
    <source>
        <dbReference type="Google" id="ProtNLM"/>
    </source>
</evidence>
<dbReference type="EMBL" id="CP043661">
    <property type="protein sequence ID" value="QNE19404.1"/>
    <property type="molecule type" value="Genomic_DNA"/>
</dbReference>
<dbReference type="KEGG" id="kqi:F1D05_17620"/>
<name>A0A7G6WZI9_9ACTN</name>
<organism evidence="1 2">
    <name type="scientific">Kribbella qitaiheensis</name>
    <dbReference type="NCBI Taxonomy" id="1544730"/>
    <lineage>
        <taxon>Bacteria</taxon>
        <taxon>Bacillati</taxon>
        <taxon>Actinomycetota</taxon>
        <taxon>Actinomycetes</taxon>
        <taxon>Propionibacteriales</taxon>
        <taxon>Kribbellaceae</taxon>
        <taxon>Kribbella</taxon>
    </lineage>
</organism>
<reference evidence="1 2" key="2">
    <citation type="journal article" date="2020" name="Microbiol. Resour. Announc.">
        <title>Antarctic desert soil bacteria exhibit high novel natural product potential, evaluated through long-read genome sequencing and comparative genomics.</title>
        <authorList>
            <person name="Benaud N."/>
            <person name="Edwards R.J."/>
            <person name="Amos T.G."/>
            <person name="D'Agostino P.M."/>
            <person name="Gutierrez-Chavez C."/>
            <person name="Montgomery K."/>
            <person name="Nicetic I."/>
            <person name="Ferrari B.C."/>
        </authorList>
    </citation>
    <scope>NUCLEOTIDE SEQUENCE [LARGE SCALE GENOMIC DNA]</scope>
    <source>
        <strain evidence="1 2">SPB151</strain>
    </source>
</reference>
<dbReference type="RefSeq" id="WP_185448683.1">
    <property type="nucleotide sequence ID" value="NZ_CP043661.1"/>
</dbReference>
<accession>A0A7G6WZI9</accession>